<comment type="subcellular location">
    <subcellularLocation>
        <location evidence="1">Cytoplasm</location>
        <location evidence="1">Cytoskeleton</location>
    </subcellularLocation>
</comment>
<accession>A0A8T1S0X4</accession>
<name>A0A8T1S0X4_CHESE</name>
<evidence type="ECO:0000256" key="1">
    <source>
        <dbReference type="ARBA" id="ARBA00004245"/>
    </source>
</evidence>
<comment type="similarity">
    <text evidence="2">Belongs to the spectrin family.</text>
</comment>
<keyword evidence="3" id="KW-0117">Actin capping</keyword>
<dbReference type="PANTHER" id="PTHR11915">
    <property type="entry name" value="SPECTRIN/FILAMIN RELATED CYTOSKELETAL PROTEIN"/>
    <property type="match status" value="1"/>
</dbReference>
<comment type="caution">
    <text evidence="8">The sequence shown here is derived from an EMBL/GenBank/DDBJ whole genome shotgun (WGS) entry which is preliminary data.</text>
</comment>
<reference evidence="8 9" key="1">
    <citation type="journal article" date="2020" name="G3 (Bethesda)">
        <title>Draft Genome of the Common Snapping Turtle, Chelydra serpentina, a Model for Phenotypic Plasticity in Reptiles.</title>
        <authorList>
            <person name="Das D."/>
            <person name="Singh S.K."/>
            <person name="Bierstedt J."/>
            <person name="Erickson A."/>
            <person name="Galli G.L.J."/>
            <person name="Crossley D.A. 2nd"/>
            <person name="Rhen T."/>
        </authorList>
    </citation>
    <scope>NUCLEOTIDE SEQUENCE [LARGE SCALE GENOMIC DNA]</scope>
    <source>
        <strain evidence="8">KW</strain>
    </source>
</reference>
<dbReference type="FunFam" id="1.20.58.60:FF:000011">
    <property type="entry name" value="Spectrin beta chain"/>
    <property type="match status" value="1"/>
</dbReference>
<dbReference type="InterPro" id="IPR018159">
    <property type="entry name" value="Spectrin/alpha-actinin"/>
</dbReference>
<keyword evidence="6" id="KW-0009">Actin-binding</keyword>
<evidence type="ECO:0000256" key="4">
    <source>
        <dbReference type="ARBA" id="ARBA00022490"/>
    </source>
</evidence>
<evidence type="ECO:0000256" key="7">
    <source>
        <dbReference type="ARBA" id="ARBA00023212"/>
    </source>
</evidence>
<dbReference type="OrthoDB" id="5865767at2759"/>
<dbReference type="GO" id="GO:0005856">
    <property type="term" value="C:cytoskeleton"/>
    <property type="evidence" value="ECO:0007669"/>
    <property type="project" value="UniProtKB-SubCell"/>
</dbReference>
<dbReference type="FunFam" id="1.20.58.60:FF:000018">
    <property type="entry name" value="Spectrin beta chain"/>
    <property type="match status" value="1"/>
</dbReference>
<dbReference type="Gene3D" id="1.20.58.60">
    <property type="match status" value="3"/>
</dbReference>
<keyword evidence="5" id="KW-0677">Repeat</keyword>
<keyword evidence="7" id="KW-0206">Cytoskeleton</keyword>
<dbReference type="EMBL" id="JAHGAV010001367">
    <property type="protein sequence ID" value="KAG6922325.1"/>
    <property type="molecule type" value="Genomic_DNA"/>
</dbReference>
<dbReference type="GO" id="GO:0051693">
    <property type="term" value="P:actin filament capping"/>
    <property type="evidence" value="ECO:0007669"/>
    <property type="project" value="UniProtKB-KW"/>
</dbReference>
<evidence type="ECO:0000256" key="3">
    <source>
        <dbReference type="ARBA" id="ARBA00022467"/>
    </source>
</evidence>
<dbReference type="GO" id="GO:0016020">
    <property type="term" value="C:membrane"/>
    <property type="evidence" value="ECO:0007669"/>
    <property type="project" value="UniProtKB-ARBA"/>
</dbReference>
<proteinExistence type="inferred from homology"/>
<dbReference type="GO" id="GO:0005737">
    <property type="term" value="C:cytoplasm"/>
    <property type="evidence" value="ECO:0007669"/>
    <property type="project" value="UniProtKB-ARBA"/>
</dbReference>
<dbReference type="Pfam" id="PF00435">
    <property type="entry name" value="Spectrin"/>
    <property type="match status" value="3"/>
</dbReference>
<keyword evidence="4" id="KW-0963">Cytoplasm</keyword>
<dbReference type="Proteomes" id="UP000765507">
    <property type="component" value="Unassembled WGS sequence"/>
</dbReference>
<evidence type="ECO:0000256" key="6">
    <source>
        <dbReference type="ARBA" id="ARBA00023203"/>
    </source>
</evidence>
<organism evidence="8 9">
    <name type="scientific">Chelydra serpentina</name>
    <name type="common">Snapping turtle</name>
    <name type="synonym">Testudo serpentina</name>
    <dbReference type="NCBI Taxonomy" id="8475"/>
    <lineage>
        <taxon>Eukaryota</taxon>
        <taxon>Metazoa</taxon>
        <taxon>Chordata</taxon>
        <taxon>Craniata</taxon>
        <taxon>Vertebrata</taxon>
        <taxon>Euteleostomi</taxon>
        <taxon>Archelosauria</taxon>
        <taxon>Testudinata</taxon>
        <taxon>Testudines</taxon>
        <taxon>Cryptodira</taxon>
        <taxon>Durocryptodira</taxon>
        <taxon>Americhelydia</taxon>
        <taxon>Chelydroidea</taxon>
        <taxon>Chelydridae</taxon>
        <taxon>Chelydra</taxon>
    </lineage>
</organism>
<evidence type="ECO:0000256" key="2">
    <source>
        <dbReference type="ARBA" id="ARBA00006826"/>
    </source>
</evidence>
<keyword evidence="9" id="KW-1185">Reference proteome</keyword>
<dbReference type="AlphaFoldDB" id="A0A8T1S0X4"/>
<dbReference type="GO" id="GO:0003779">
    <property type="term" value="F:actin binding"/>
    <property type="evidence" value="ECO:0007669"/>
    <property type="project" value="UniProtKB-KW"/>
</dbReference>
<gene>
    <name evidence="8" type="ORF">G0U57_002863</name>
</gene>
<sequence>MAEWKDGLNESWADLLELIDTRVQLLTTSYELHKYFYDGTEILGLIQEKQQELPAELGQDAHTAESFHRMHTAFERDIHLLEGQVQQFREVAARLQTAYAGEKADTIQRQEQEVVRAWKSLLDACSGRRAQLVDTAEKFHFFSMVRDLLFWMESIIRQIETQEKPRDVSSVELLLKYHQGIKSEIETRQKSFAGCFDLGKKLLQRRHQASAEVKEKLLQLTEKRREMMETWDRRWDWLRLLLEVCQFSRDASVAEAWLIAKEPYLASGDYGQTVDSVEKLLKRHNAFEKSTATWEERFAALQRLTTLELLGKRKLQEESMQRKATRTIDPRYDFDPGALEALG</sequence>
<dbReference type="InterPro" id="IPR002017">
    <property type="entry name" value="Spectrin_repeat"/>
</dbReference>
<dbReference type="SMART" id="SM00150">
    <property type="entry name" value="SPEC"/>
    <property type="match status" value="3"/>
</dbReference>
<dbReference type="CDD" id="cd00176">
    <property type="entry name" value="SPEC"/>
    <property type="match status" value="1"/>
</dbReference>
<dbReference type="SUPFAM" id="SSF46966">
    <property type="entry name" value="Spectrin repeat"/>
    <property type="match status" value="3"/>
</dbReference>
<evidence type="ECO:0000256" key="5">
    <source>
        <dbReference type="ARBA" id="ARBA00022737"/>
    </source>
</evidence>
<evidence type="ECO:0000313" key="8">
    <source>
        <dbReference type="EMBL" id="KAG6922325.1"/>
    </source>
</evidence>
<protein>
    <submittedName>
        <fullName evidence="8">Spectrin beta, erythrocytic</fullName>
    </submittedName>
</protein>
<evidence type="ECO:0000313" key="9">
    <source>
        <dbReference type="Proteomes" id="UP000765507"/>
    </source>
</evidence>